<proteinExistence type="predicted"/>
<reference evidence="1" key="1">
    <citation type="submission" date="2020-12" db="EMBL/GenBank/DDBJ databases">
        <title>Desulfobium dissulfuricans gen. nov., sp. nov., a novel mesophilic, sulfate-reducing bacterium isolated from a deep-sea hydrothermal vent.</title>
        <authorList>
            <person name="Hashimoto Y."/>
            <person name="Tame A."/>
            <person name="Sawayama S."/>
            <person name="Miyazaki J."/>
            <person name="Takai K."/>
            <person name="Nakagawa S."/>
        </authorList>
    </citation>
    <scope>NUCLEOTIDE SEQUENCE</scope>
    <source>
        <strain evidence="1">GF1</strain>
    </source>
</reference>
<evidence type="ECO:0000313" key="1">
    <source>
        <dbReference type="EMBL" id="BCO10699.1"/>
    </source>
</evidence>
<keyword evidence="2" id="KW-1185">Reference proteome</keyword>
<evidence type="ECO:0000313" key="2">
    <source>
        <dbReference type="Proteomes" id="UP001063350"/>
    </source>
</evidence>
<accession>A0A915XJB5</accession>
<dbReference type="KEGG" id="ddu:GF1_30750"/>
<dbReference type="AlphaFoldDB" id="A0A915XJB5"/>
<protein>
    <submittedName>
        <fullName evidence="1">Uncharacterized protein</fullName>
    </submittedName>
</protein>
<dbReference type="Proteomes" id="UP001063350">
    <property type="component" value="Chromosome"/>
</dbReference>
<sequence>MPTDPTHEVAMLVMDLSPQHPAPPETFFCRGKAAAVLRSEWTGPEKENSFQTQRTAQPFPEEVIQGAGTALFNHFAKEHEAKIRVAKILSWRMEERFIGNQAQQPFSPLPAAVRSETFEKGFIRSHS</sequence>
<organism evidence="1 2">
    <name type="scientific">Desulfolithobacter dissulfuricans</name>
    <dbReference type="NCBI Taxonomy" id="2795293"/>
    <lineage>
        <taxon>Bacteria</taxon>
        <taxon>Pseudomonadati</taxon>
        <taxon>Thermodesulfobacteriota</taxon>
        <taxon>Desulfobulbia</taxon>
        <taxon>Desulfobulbales</taxon>
        <taxon>Desulfobulbaceae</taxon>
        <taxon>Desulfolithobacter</taxon>
    </lineage>
</organism>
<name>A0A915XJB5_9BACT</name>
<dbReference type="EMBL" id="AP024233">
    <property type="protein sequence ID" value="BCO10699.1"/>
    <property type="molecule type" value="Genomic_DNA"/>
</dbReference>
<gene>
    <name evidence="1" type="ORF">GF1_30750</name>
</gene>